<sequence>MLTLLILWTTVESASSSCIYGGTLRAKDEVWVNGMFKYRCESDGGNFNVKISCLTPNGDEVENGTNRTIGDMIYICGSVAGGALVGLTQEPLEHASCGDHKYGEEFMFGDQFKVKCAAYGVIELLGCVVEGEFHRVGTTFKGPDGHDVECVIFENEFKLAPKKNQ</sequence>
<evidence type="ECO:0000313" key="4">
    <source>
        <dbReference type="Proteomes" id="UP001331761"/>
    </source>
</evidence>
<accession>A0AAN8FAF1</accession>
<proteinExistence type="predicted"/>
<keyword evidence="1" id="KW-0732">Signal</keyword>
<keyword evidence="4" id="KW-1185">Reference proteome</keyword>
<gene>
    <name evidence="3" type="ORF">GCK32_011611</name>
</gene>
<comment type="caution">
    <text evidence="3">The sequence shown here is derived from an EMBL/GenBank/DDBJ whole genome shotgun (WGS) entry which is preliminary data.</text>
</comment>
<dbReference type="Pfam" id="PF23003">
    <property type="entry name" value="Fn1_2"/>
    <property type="match status" value="1"/>
</dbReference>
<protein>
    <recommendedName>
        <fullName evidence="2">Abnormal cell migration protein 18-like fibronectin type I domain-containing protein</fullName>
    </recommendedName>
</protein>
<evidence type="ECO:0000256" key="1">
    <source>
        <dbReference type="SAM" id="SignalP"/>
    </source>
</evidence>
<evidence type="ECO:0000259" key="2">
    <source>
        <dbReference type="Pfam" id="PF23003"/>
    </source>
</evidence>
<dbReference type="InterPro" id="IPR055119">
    <property type="entry name" value="Mig18_Fn1"/>
</dbReference>
<dbReference type="AlphaFoldDB" id="A0AAN8FAF1"/>
<reference evidence="3 4" key="1">
    <citation type="submission" date="2019-10" db="EMBL/GenBank/DDBJ databases">
        <title>Assembly and Annotation for the nematode Trichostrongylus colubriformis.</title>
        <authorList>
            <person name="Martin J."/>
        </authorList>
    </citation>
    <scope>NUCLEOTIDE SEQUENCE [LARGE SCALE GENOMIC DNA]</scope>
    <source>
        <strain evidence="3">G859</strain>
        <tissue evidence="3">Whole worm</tissue>
    </source>
</reference>
<name>A0AAN8FAF1_TRICO</name>
<feature type="chain" id="PRO_5042831796" description="Abnormal cell migration protein 18-like fibronectin type I domain-containing protein" evidence="1">
    <location>
        <begin position="17"/>
        <end position="165"/>
    </location>
</feature>
<feature type="domain" description="Abnormal cell migration protein 18-like fibronectin type I" evidence="2">
    <location>
        <begin position="17"/>
        <end position="77"/>
    </location>
</feature>
<dbReference type="Proteomes" id="UP001331761">
    <property type="component" value="Unassembled WGS sequence"/>
</dbReference>
<dbReference type="EMBL" id="WIXE01019006">
    <property type="protein sequence ID" value="KAK5970422.1"/>
    <property type="molecule type" value="Genomic_DNA"/>
</dbReference>
<evidence type="ECO:0000313" key="3">
    <source>
        <dbReference type="EMBL" id="KAK5970422.1"/>
    </source>
</evidence>
<feature type="signal peptide" evidence="1">
    <location>
        <begin position="1"/>
        <end position="16"/>
    </location>
</feature>
<organism evidence="3 4">
    <name type="scientific">Trichostrongylus colubriformis</name>
    <name type="common">Black scour worm</name>
    <dbReference type="NCBI Taxonomy" id="6319"/>
    <lineage>
        <taxon>Eukaryota</taxon>
        <taxon>Metazoa</taxon>
        <taxon>Ecdysozoa</taxon>
        <taxon>Nematoda</taxon>
        <taxon>Chromadorea</taxon>
        <taxon>Rhabditida</taxon>
        <taxon>Rhabditina</taxon>
        <taxon>Rhabditomorpha</taxon>
        <taxon>Strongyloidea</taxon>
        <taxon>Trichostrongylidae</taxon>
        <taxon>Trichostrongylus</taxon>
    </lineage>
</organism>